<feature type="transmembrane region" description="Helical" evidence="3">
    <location>
        <begin position="191"/>
        <end position="213"/>
    </location>
</feature>
<dbReference type="STRING" id="76731.RD2015_3539"/>
<comment type="similarity">
    <text evidence="1">Belongs to the type III secretion exporter family.</text>
</comment>
<keyword evidence="3" id="KW-0472">Membrane</keyword>
<dbReference type="InterPro" id="IPR006135">
    <property type="entry name" value="T3SS_substrate_exporter"/>
</dbReference>
<dbReference type="OrthoDB" id="9807950at2"/>
<feature type="transmembrane region" description="Helical" evidence="3">
    <location>
        <begin position="88"/>
        <end position="109"/>
    </location>
</feature>
<dbReference type="Gene3D" id="3.40.1690.10">
    <property type="entry name" value="secretion proteins EscU"/>
    <property type="match status" value="1"/>
</dbReference>
<keyword evidence="4" id="KW-0969">Cilium</keyword>
<gene>
    <name evidence="4" type="ORF">RD2015_3539</name>
</gene>
<dbReference type="RefSeq" id="WP_058936026.1">
    <property type="nucleotide sequence ID" value="NZ_CP013729.1"/>
</dbReference>
<sequence length="396" mass="43904">MAEGSSGDKTEKPSEQKLRKAREQGQVARSKDVGAAVGLLLGLKLLVWLAPRYLEDFGRLFRLVLAPLDGEPGLGALDARWGDTALEALWLMGSMVLPLLALPAAVILATQLGGGLSFATQHWAPQWSRMNPLSNLGRLFSTKHYSDLAATLLKTLGVLAVLIWMVAGMAHDYVRLQGLPLPQALLQAGSLTMDALLTLAVVLALYAMVDVPLQRLFFLRGQRMTKQEVKDEYKQNEGRPEVRQRIRQLQQQLARRSIRKAVPEADVVIVNPQHYAVALRYDSQQAEAPYVVAKGVDEMALYIRQLAREFQVQQLELPPLARALYNTSQVQQQIPATLYQAVAQVLSYVMQLKAFRSGQRKTEPRLSTDLPVPAHLSDPPGSTDPSPDPRPSEDRR</sequence>
<proteinExistence type="inferred from homology"/>
<feature type="region of interest" description="Disordered" evidence="2">
    <location>
        <begin position="1"/>
        <end position="25"/>
    </location>
</feature>
<evidence type="ECO:0000313" key="4">
    <source>
        <dbReference type="EMBL" id="ALV07996.1"/>
    </source>
</evidence>
<dbReference type="GO" id="GO:0009306">
    <property type="term" value="P:protein secretion"/>
    <property type="evidence" value="ECO:0007669"/>
    <property type="project" value="InterPro"/>
</dbReference>
<accession>A0A0U3MKK1</accession>
<dbReference type="Proteomes" id="UP000060699">
    <property type="component" value="Chromosome"/>
</dbReference>
<dbReference type="EMBL" id="CP013729">
    <property type="protein sequence ID" value="ALV07996.1"/>
    <property type="molecule type" value="Genomic_DNA"/>
</dbReference>
<feature type="transmembrane region" description="Helical" evidence="3">
    <location>
        <begin position="33"/>
        <end position="51"/>
    </location>
</feature>
<dbReference type="PATRIC" id="fig|76731.3.peg.3626"/>
<keyword evidence="3" id="KW-1133">Transmembrane helix</keyword>
<dbReference type="PRINTS" id="PR00950">
    <property type="entry name" value="TYPE3IMSPROT"/>
</dbReference>
<dbReference type="AlphaFoldDB" id="A0A0U3MKK1"/>
<keyword evidence="5" id="KW-1185">Reference proteome</keyword>
<keyword evidence="4" id="KW-0966">Cell projection</keyword>
<dbReference type="KEGG" id="rdp:RD2015_3539"/>
<dbReference type="SUPFAM" id="SSF160544">
    <property type="entry name" value="EscU C-terminal domain-like"/>
    <property type="match status" value="1"/>
</dbReference>
<dbReference type="GO" id="GO:0005886">
    <property type="term" value="C:plasma membrane"/>
    <property type="evidence" value="ECO:0007669"/>
    <property type="project" value="TreeGrafter"/>
</dbReference>
<feature type="compositionally biased region" description="Basic and acidic residues" evidence="2">
    <location>
        <begin position="1"/>
        <end position="23"/>
    </location>
</feature>
<dbReference type="Gene3D" id="6.10.250.2080">
    <property type="match status" value="1"/>
</dbReference>
<dbReference type="Pfam" id="PF01312">
    <property type="entry name" value="Bac_export_2"/>
    <property type="match status" value="1"/>
</dbReference>
<feature type="region of interest" description="Disordered" evidence="2">
    <location>
        <begin position="360"/>
        <end position="396"/>
    </location>
</feature>
<evidence type="ECO:0000256" key="3">
    <source>
        <dbReference type="SAM" id="Phobius"/>
    </source>
</evidence>
<protein>
    <submittedName>
        <fullName evidence="4">Flagellar biosynthesis protein FlhB</fullName>
    </submittedName>
</protein>
<dbReference type="PANTHER" id="PTHR30531:SF12">
    <property type="entry name" value="FLAGELLAR BIOSYNTHETIC PROTEIN FLHB"/>
    <property type="match status" value="1"/>
</dbReference>
<dbReference type="InterPro" id="IPR029025">
    <property type="entry name" value="T3SS_substrate_exporter_C"/>
</dbReference>
<dbReference type="PANTHER" id="PTHR30531">
    <property type="entry name" value="FLAGELLAR BIOSYNTHETIC PROTEIN FLHB"/>
    <property type="match status" value="1"/>
</dbReference>
<evidence type="ECO:0000313" key="5">
    <source>
        <dbReference type="Proteomes" id="UP000060699"/>
    </source>
</evidence>
<evidence type="ECO:0000256" key="2">
    <source>
        <dbReference type="SAM" id="MobiDB-lite"/>
    </source>
</evidence>
<name>A0A0U3MKK1_9BURK</name>
<keyword evidence="4" id="KW-0282">Flagellum</keyword>
<organism evidence="4 5">
    <name type="scientific">Roseateles depolymerans</name>
    <dbReference type="NCBI Taxonomy" id="76731"/>
    <lineage>
        <taxon>Bacteria</taxon>
        <taxon>Pseudomonadati</taxon>
        <taxon>Pseudomonadota</taxon>
        <taxon>Betaproteobacteria</taxon>
        <taxon>Burkholderiales</taxon>
        <taxon>Sphaerotilaceae</taxon>
        <taxon>Roseateles</taxon>
    </lineage>
</organism>
<feature type="transmembrane region" description="Helical" evidence="3">
    <location>
        <begin position="148"/>
        <end position="171"/>
    </location>
</feature>
<evidence type="ECO:0000256" key="1">
    <source>
        <dbReference type="ARBA" id="ARBA00010690"/>
    </source>
</evidence>
<reference evidence="4 5" key="1">
    <citation type="submission" date="2015-12" db="EMBL/GenBank/DDBJ databases">
        <title>Complete genome of Roseateles depolymerans KCTC 42856.</title>
        <authorList>
            <person name="Kim K.M."/>
        </authorList>
    </citation>
    <scope>NUCLEOTIDE SEQUENCE [LARGE SCALE GENOMIC DNA]</scope>
    <source>
        <strain evidence="4 5">KCTC 42856</strain>
    </source>
</reference>
<keyword evidence="3" id="KW-0812">Transmembrane</keyword>